<organism evidence="2 3">
    <name type="scientific">Flavobacterium xylosi</name>
    <dbReference type="NCBI Taxonomy" id="3230415"/>
    <lineage>
        <taxon>Bacteria</taxon>
        <taxon>Pseudomonadati</taxon>
        <taxon>Bacteroidota</taxon>
        <taxon>Flavobacteriia</taxon>
        <taxon>Flavobacteriales</taxon>
        <taxon>Flavobacteriaceae</taxon>
        <taxon>Flavobacterium</taxon>
    </lineage>
</organism>
<protein>
    <submittedName>
        <fullName evidence="2">HD domain-containing protein</fullName>
    </submittedName>
</protein>
<feature type="domain" description="HD/PDEase" evidence="1">
    <location>
        <begin position="23"/>
        <end position="137"/>
    </location>
</feature>
<evidence type="ECO:0000313" key="2">
    <source>
        <dbReference type="EMBL" id="MFE3868009.1"/>
    </source>
</evidence>
<evidence type="ECO:0000259" key="1">
    <source>
        <dbReference type="SMART" id="SM00471"/>
    </source>
</evidence>
<dbReference type="InterPro" id="IPR006674">
    <property type="entry name" value="HD_domain"/>
</dbReference>
<gene>
    <name evidence="2" type="ORF">ACFX5E_07965</name>
</gene>
<dbReference type="SMART" id="SM00471">
    <property type="entry name" value="HDc"/>
    <property type="match status" value="1"/>
</dbReference>
<sequence>MKNWNALSINVLDCLKSRLSPLLIYHHWKHTQHVVKIAEYIAQQEHINEADILLLKTAALFHDAGFINTGTVGHEEEGIRLAEKKLPDFGYTKKEIETIAGMIRATIIPQKPKTKLECILADADLEYLGTDNFERIGNKLYLELKHYNPNLSLQEWNEMQINFLQSHFYHTAYCIQNRTAVKEKNLKGLIQQQKSSLKRKSS</sequence>
<dbReference type="Pfam" id="PF01966">
    <property type="entry name" value="HD"/>
    <property type="match status" value="1"/>
</dbReference>
<evidence type="ECO:0000313" key="3">
    <source>
        <dbReference type="Proteomes" id="UP001600109"/>
    </source>
</evidence>
<name>A0ABW6HVL4_9FLAO</name>
<keyword evidence="3" id="KW-1185">Reference proteome</keyword>
<accession>A0ABW6HVL4</accession>
<dbReference type="EMBL" id="JBHZPZ010000007">
    <property type="protein sequence ID" value="MFE3868009.1"/>
    <property type="molecule type" value="Genomic_DNA"/>
</dbReference>
<reference evidence="2 3" key="1">
    <citation type="submission" date="2024-06" db="EMBL/GenBank/DDBJ databases">
        <title>Flavobacterium spp. isolated from glacier.</title>
        <authorList>
            <person name="Han D."/>
        </authorList>
    </citation>
    <scope>NUCLEOTIDE SEQUENCE [LARGE SCALE GENOMIC DNA]</scope>
    <source>
        <strain evidence="2 3">LS2P90</strain>
    </source>
</reference>
<dbReference type="Gene3D" id="1.10.3210.10">
    <property type="entry name" value="Hypothetical protein af1432"/>
    <property type="match status" value="1"/>
</dbReference>
<dbReference type="SUPFAM" id="SSF109604">
    <property type="entry name" value="HD-domain/PDEase-like"/>
    <property type="match status" value="1"/>
</dbReference>
<dbReference type="Proteomes" id="UP001600109">
    <property type="component" value="Unassembled WGS sequence"/>
</dbReference>
<dbReference type="RefSeq" id="WP_379854665.1">
    <property type="nucleotide sequence ID" value="NZ_JBHZPZ010000007.1"/>
</dbReference>
<dbReference type="CDD" id="cd00077">
    <property type="entry name" value="HDc"/>
    <property type="match status" value="1"/>
</dbReference>
<comment type="caution">
    <text evidence="2">The sequence shown here is derived from an EMBL/GenBank/DDBJ whole genome shotgun (WGS) entry which is preliminary data.</text>
</comment>
<dbReference type="InterPro" id="IPR003607">
    <property type="entry name" value="HD/PDEase_dom"/>
</dbReference>
<proteinExistence type="predicted"/>